<keyword evidence="2" id="KW-1185">Reference proteome</keyword>
<organism evidence="1 2">
    <name type="scientific">Trichonephila clavipes</name>
    <name type="common">Golden silk orbweaver</name>
    <name type="synonym">Nephila clavipes</name>
    <dbReference type="NCBI Taxonomy" id="2585209"/>
    <lineage>
        <taxon>Eukaryota</taxon>
        <taxon>Metazoa</taxon>
        <taxon>Ecdysozoa</taxon>
        <taxon>Arthropoda</taxon>
        <taxon>Chelicerata</taxon>
        <taxon>Arachnida</taxon>
        <taxon>Araneae</taxon>
        <taxon>Araneomorphae</taxon>
        <taxon>Entelegynae</taxon>
        <taxon>Araneoidea</taxon>
        <taxon>Nephilidae</taxon>
        <taxon>Trichonephila</taxon>
    </lineage>
</organism>
<gene>
    <name evidence="1" type="primary">NCL1_55924</name>
    <name evidence="1" type="ORF">TNCV_4693831</name>
</gene>
<dbReference type="EMBL" id="BMAU01021399">
    <property type="protein sequence ID" value="GFY31539.1"/>
    <property type="molecule type" value="Genomic_DNA"/>
</dbReference>
<accession>A0A8X6WB47</accession>
<evidence type="ECO:0000313" key="2">
    <source>
        <dbReference type="Proteomes" id="UP000887159"/>
    </source>
</evidence>
<reference evidence="1" key="1">
    <citation type="submission" date="2020-08" db="EMBL/GenBank/DDBJ databases">
        <title>Multicomponent nature underlies the extraordinary mechanical properties of spider dragline silk.</title>
        <authorList>
            <person name="Kono N."/>
            <person name="Nakamura H."/>
            <person name="Mori M."/>
            <person name="Yoshida Y."/>
            <person name="Ohtoshi R."/>
            <person name="Malay A.D."/>
            <person name="Moran D.A.P."/>
            <person name="Tomita M."/>
            <person name="Numata K."/>
            <person name="Arakawa K."/>
        </authorList>
    </citation>
    <scope>NUCLEOTIDE SEQUENCE</scope>
</reference>
<name>A0A8X6WB47_TRICX</name>
<dbReference type="AlphaFoldDB" id="A0A8X6WB47"/>
<proteinExistence type="predicted"/>
<dbReference type="Proteomes" id="UP000887159">
    <property type="component" value="Unassembled WGS sequence"/>
</dbReference>
<protein>
    <submittedName>
        <fullName evidence="1">Uncharacterized protein</fullName>
    </submittedName>
</protein>
<comment type="caution">
    <text evidence="1">The sequence shown here is derived from an EMBL/GenBank/DDBJ whole genome shotgun (WGS) entry which is preliminary data.</text>
</comment>
<evidence type="ECO:0000313" key="1">
    <source>
        <dbReference type="EMBL" id="GFY31539.1"/>
    </source>
</evidence>
<sequence length="122" mass="14171">MIANNVNDQHGTWDQFVREFAYAIRTAVNETTGKNPTELFFMSKIEITPFQKLMMVSEFGTEFAVGDIEKLFDEARRNTKAKYEKWAKYYDRRRQDVQIKVMIGSYENASFKFGSTKGGSQV</sequence>